<reference evidence="1" key="1">
    <citation type="submission" date="2020-09" db="EMBL/GenBank/DDBJ databases">
        <title>Genome-Enabled Discovery of Anthraquinone Biosynthesis in Senna tora.</title>
        <authorList>
            <person name="Kang S.-H."/>
            <person name="Pandey R.P."/>
            <person name="Lee C.-M."/>
            <person name="Sim J.-S."/>
            <person name="Jeong J.-T."/>
            <person name="Choi B.-S."/>
            <person name="Jung M."/>
            <person name="Ginzburg D."/>
            <person name="Zhao K."/>
            <person name="Won S.Y."/>
            <person name="Oh T.-J."/>
            <person name="Yu Y."/>
            <person name="Kim N.-H."/>
            <person name="Lee O.R."/>
            <person name="Lee T.-H."/>
            <person name="Bashyal P."/>
            <person name="Kim T.-S."/>
            <person name="Lee W.-H."/>
            <person name="Kawkins C."/>
            <person name="Kim C.-K."/>
            <person name="Kim J.S."/>
            <person name="Ahn B.O."/>
            <person name="Rhee S.Y."/>
            <person name="Sohng J.K."/>
        </authorList>
    </citation>
    <scope>NUCLEOTIDE SEQUENCE</scope>
    <source>
        <tissue evidence="1">Leaf</tissue>
    </source>
</reference>
<comment type="caution">
    <text evidence="1">The sequence shown here is derived from an EMBL/GenBank/DDBJ whole genome shotgun (WGS) entry which is preliminary data.</text>
</comment>
<gene>
    <name evidence="1" type="ORF">G2W53_004258</name>
</gene>
<organism evidence="1 2">
    <name type="scientific">Senna tora</name>
    <dbReference type="NCBI Taxonomy" id="362788"/>
    <lineage>
        <taxon>Eukaryota</taxon>
        <taxon>Viridiplantae</taxon>
        <taxon>Streptophyta</taxon>
        <taxon>Embryophyta</taxon>
        <taxon>Tracheophyta</taxon>
        <taxon>Spermatophyta</taxon>
        <taxon>Magnoliopsida</taxon>
        <taxon>eudicotyledons</taxon>
        <taxon>Gunneridae</taxon>
        <taxon>Pentapetalae</taxon>
        <taxon>rosids</taxon>
        <taxon>fabids</taxon>
        <taxon>Fabales</taxon>
        <taxon>Fabaceae</taxon>
        <taxon>Caesalpinioideae</taxon>
        <taxon>Cassia clade</taxon>
        <taxon>Senna</taxon>
    </lineage>
</organism>
<evidence type="ECO:0000313" key="2">
    <source>
        <dbReference type="Proteomes" id="UP000634136"/>
    </source>
</evidence>
<keyword evidence="2" id="KW-1185">Reference proteome</keyword>
<sequence>MNDLVFVMSNLKLRNKQKSKSSVFEFDDIQSDDEWI</sequence>
<evidence type="ECO:0000313" key="1">
    <source>
        <dbReference type="EMBL" id="KAF7841960.1"/>
    </source>
</evidence>
<dbReference type="GO" id="GO:0016779">
    <property type="term" value="F:nucleotidyltransferase activity"/>
    <property type="evidence" value="ECO:0007669"/>
    <property type="project" value="UniProtKB-KW"/>
</dbReference>
<proteinExistence type="predicted"/>
<dbReference type="AlphaFoldDB" id="A0A834XBC9"/>
<accession>A0A834XBC9</accession>
<name>A0A834XBC9_9FABA</name>
<dbReference type="EMBL" id="JAAIUW010000002">
    <property type="protein sequence ID" value="KAF7841960.1"/>
    <property type="molecule type" value="Genomic_DNA"/>
</dbReference>
<keyword evidence="1" id="KW-0548">Nucleotidyltransferase</keyword>
<protein>
    <submittedName>
        <fullName evidence="1">Glucose-1-phosphate adenylyltransferase small subunit 1, chloroplastic isoform A</fullName>
    </submittedName>
</protein>
<keyword evidence="1" id="KW-0808">Transferase</keyword>
<dbReference type="OrthoDB" id="1432634at2759"/>
<dbReference type="Proteomes" id="UP000634136">
    <property type="component" value="Unassembled WGS sequence"/>
</dbReference>